<dbReference type="InterPro" id="IPR032867">
    <property type="entry name" value="DYW_dom"/>
</dbReference>
<feature type="domain" description="DYW" evidence="4">
    <location>
        <begin position="604"/>
        <end position="682"/>
    </location>
</feature>
<dbReference type="PANTHER" id="PTHR47926">
    <property type="entry name" value="PENTATRICOPEPTIDE REPEAT-CONTAINING PROTEIN"/>
    <property type="match status" value="1"/>
</dbReference>
<dbReference type="FunFam" id="1.25.40.10:FF:001211">
    <property type="entry name" value="Pentatricopeptide repeat-containing protein"/>
    <property type="match status" value="1"/>
</dbReference>
<evidence type="ECO:0000256" key="3">
    <source>
        <dbReference type="PROSITE-ProRule" id="PRU00708"/>
    </source>
</evidence>
<dbReference type="GO" id="GO:0009451">
    <property type="term" value="P:RNA modification"/>
    <property type="evidence" value="ECO:0007669"/>
    <property type="project" value="InterPro"/>
</dbReference>
<evidence type="ECO:0000256" key="1">
    <source>
        <dbReference type="ARBA" id="ARBA00022737"/>
    </source>
</evidence>
<dbReference type="HOGENOM" id="CLU_002706_37_8_1"/>
<dbReference type="InterPro" id="IPR002885">
    <property type="entry name" value="PPR_rpt"/>
</dbReference>
<organism evidence="5 6">
    <name type="scientific">Leersia perrieri</name>
    <dbReference type="NCBI Taxonomy" id="77586"/>
    <lineage>
        <taxon>Eukaryota</taxon>
        <taxon>Viridiplantae</taxon>
        <taxon>Streptophyta</taxon>
        <taxon>Embryophyta</taxon>
        <taxon>Tracheophyta</taxon>
        <taxon>Spermatophyta</taxon>
        <taxon>Magnoliopsida</taxon>
        <taxon>Liliopsida</taxon>
        <taxon>Poales</taxon>
        <taxon>Poaceae</taxon>
        <taxon>BOP clade</taxon>
        <taxon>Oryzoideae</taxon>
        <taxon>Oryzeae</taxon>
        <taxon>Oryzinae</taxon>
        <taxon>Leersia</taxon>
    </lineage>
</organism>
<reference evidence="5" key="3">
    <citation type="submission" date="2015-04" db="UniProtKB">
        <authorList>
            <consortium name="EnsemblPlants"/>
        </authorList>
    </citation>
    <scope>IDENTIFICATION</scope>
</reference>
<dbReference type="PROSITE" id="PS51375">
    <property type="entry name" value="PPR"/>
    <property type="match status" value="3"/>
</dbReference>
<accession>A0A0D9XTJ4</accession>
<dbReference type="InterPro" id="IPR011990">
    <property type="entry name" value="TPR-like_helical_dom_sf"/>
</dbReference>
<dbReference type="Gene3D" id="1.25.40.10">
    <property type="entry name" value="Tetratricopeptide repeat domain"/>
    <property type="match status" value="4"/>
</dbReference>
<dbReference type="Pfam" id="PF01535">
    <property type="entry name" value="PPR"/>
    <property type="match status" value="7"/>
</dbReference>
<sequence>MRRVAAAAAAATAPADPQLLAVAFESAIASRSPRLGRAAHARALRLLAPALPPFICAHLVNLYSKLDLPAAAAAALASDPHPTVVSFTAFISGAAQHGRPIPALSAFAGMLRLGLRPNDFTFPSAFKASATAPRRSTIGPQIHSLALRIGYLPDDAFVSCAALDMYFKTGHLVLARRLFDEMPNRNVVAWNAVMTNAVLDGRPLETIEAYFGLREAGGLPNVVSVCAFFNACAGAMYLSLGEQFHGFVVKCGLEMDVSVLNSMIDFYGKCRCAGKARAVFDGMGFRNSVSWCSMIAAYAQNGAEEEAFSAYLGARRAGQEPTDFMVSSALTTCAGLLGLDLGRGLHAVAVRSCIDANIFVASALVDMYGKCGCVEDAEQVFYEIPQRNLVTWNAMIGGYAHIGHAENALLVFDDMIRSGETAPNYITLVNVITACSRGGLTKEGYELFETMRERFGIEPRIEHYACVVDLLGRAGMEERAYKIIQGMPMRPSISVWGALLGACKMHGKTELGRIAAEKLFELDPQDSGNHVLLSNMFASAGRWAEATDIRKEMKNVGIKKDPGCSWVTWKNAVHVFRAKDTKHEMYNEIQVLLSRLKKQMQAAGYMPDTQYSLYDVEEEEKESEVFQHSEKLALAFGLICIPPGVPIRIMKNLRICVDCHRAFKFISGIVDREIVVRDNNRTSVHWSVDAYDFGISRRTSAKMKLLPAQDMAVKMENVETNENSQTGQISLLHLSTVSLTVFGENPDSYYLFSVKEQCVLTNQKNRPVSTKFQGFERFC</sequence>
<dbReference type="FunFam" id="1.25.40.10:FF:000681">
    <property type="entry name" value="Pentatricopeptide repeat-containing protein"/>
    <property type="match status" value="1"/>
</dbReference>
<dbReference type="Pfam" id="PF14432">
    <property type="entry name" value="DYW_deaminase"/>
    <property type="match status" value="1"/>
</dbReference>
<dbReference type="InterPro" id="IPR046960">
    <property type="entry name" value="PPR_At4g14850-like_plant"/>
</dbReference>
<keyword evidence="2" id="KW-0809">Transit peptide</keyword>
<dbReference type="Gramene" id="LPERR11G14560.1">
    <property type="protein sequence ID" value="LPERR11G14560.1"/>
    <property type="gene ID" value="LPERR11G14560"/>
</dbReference>
<dbReference type="NCBIfam" id="TIGR00756">
    <property type="entry name" value="PPR"/>
    <property type="match status" value="1"/>
</dbReference>
<dbReference type="Proteomes" id="UP000032180">
    <property type="component" value="Chromosome 11"/>
</dbReference>
<dbReference type="Pfam" id="PF20431">
    <property type="entry name" value="E_motif"/>
    <property type="match status" value="1"/>
</dbReference>
<name>A0A0D9XTJ4_9ORYZ</name>
<feature type="repeat" description="PPR" evidence="3">
    <location>
        <begin position="83"/>
        <end position="117"/>
    </location>
</feature>
<dbReference type="EnsemblPlants" id="LPERR11G14560.1">
    <property type="protein sequence ID" value="LPERR11G14560.1"/>
    <property type="gene ID" value="LPERR11G14560"/>
</dbReference>
<dbReference type="eggNOG" id="KOG4197">
    <property type="taxonomic scope" value="Eukaryota"/>
</dbReference>
<proteinExistence type="predicted"/>
<dbReference type="FunFam" id="1.25.40.10:FF:002131">
    <property type="entry name" value="Putative pentatricopeptide repeat-containing protein At5g09950"/>
    <property type="match status" value="1"/>
</dbReference>
<evidence type="ECO:0000256" key="2">
    <source>
        <dbReference type="ARBA" id="ARBA00022946"/>
    </source>
</evidence>
<keyword evidence="6" id="KW-1185">Reference proteome</keyword>
<feature type="repeat" description="PPR" evidence="3">
    <location>
        <begin position="388"/>
        <end position="422"/>
    </location>
</feature>
<dbReference type="GO" id="GO:0008270">
    <property type="term" value="F:zinc ion binding"/>
    <property type="evidence" value="ECO:0007669"/>
    <property type="project" value="InterPro"/>
</dbReference>
<evidence type="ECO:0000313" key="6">
    <source>
        <dbReference type="Proteomes" id="UP000032180"/>
    </source>
</evidence>
<evidence type="ECO:0000259" key="4">
    <source>
        <dbReference type="Pfam" id="PF14432"/>
    </source>
</evidence>
<dbReference type="PANTHER" id="PTHR47926:SF398">
    <property type="entry name" value="PENTATRICOPEPTIDE REPEAT-CONTAINING PROTEIN"/>
    <property type="match status" value="1"/>
</dbReference>
<keyword evidence="1" id="KW-0677">Repeat</keyword>
<protein>
    <recommendedName>
        <fullName evidence="4">DYW domain-containing protein</fullName>
    </recommendedName>
</protein>
<feature type="repeat" description="PPR" evidence="3">
    <location>
        <begin position="287"/>
        <end position="321"/>
    </location>
</feature>
<dbReference type="GO" id="GO:0003723">
    <property type="term" value="F:RNA binding"/>
    <property type="evidence" value="ECO:0007669"/>
    <property type="project" value="InterPro"/>
</dbReference>
<reference evidence="6" key="2">
    <citation type="submission" date="2013-12" db="EMBL/GenBank/DDBJ databases">
        <authorList>
            <person name="Yu Y."/>
            <person name="Lee S."/>
            <person name="de Baynast K."/>
            <person name="Wissotski M."/>
            <person name="Liu L."/>
            <person name="Talag J."/>
            <person name="Goicoechea J."/>
            <person name="Angelova A."/>
            <person name="Jetty R."/>
            <person name="Kudrna D."/>
            <person name="Golser W."/>
            <person name="Rivera L."/>
            <person name="Zhang J."/>
            <person name="Wing R."/>
        </authorList>
    </citation>
    <scope>NUCLEOTIDE SEQUENCE</scope>
</reference>
<dbReference type="STRING" id="77586.A0A0D9XTJ4"/>
<dbReference type="AlphaFoldDB" id="A0A0D9XTJ4"/>
<dbReference type="InterPro" id="IPR046848">
    <property type="entry name" value="E_motif"/>
</dbReference>
<reference evidence="5 6" key="1">
    <citation type="submission" date="2012-08" db="EMBL/GenBank/DDBJ databases">
        <title>Oryza genome evolution.</title>
        <authorList>
            <person name="Wing R.A."/>
        </authorList>
    </citation>
    <scope>NUCLEOTIDE SEQUENCE</scope>
</reference>
<evidence type="ECO:0000313" key="5">
    <source>
        <dbReference type="EnsemblPlants" id="LPERR11G14560.1"/>
    </source>
</evidence>